<dbReference type="PANTHER" id="PTHR47545:SF1">
    <property type="entry name" value="MULTIFUNCTIONAL CCA PROTEIN"/>
    <property type="match status" value="1"/>
</dbReference>
<dbReference type="InterPro" id="IPR006674">
    <property type="entry name" value="HD_domain"/>
</dbReference>
<dbReference type="CDD" id="cd00077">
    <property type="entry name" value="HDc"/>
    <property type="match status" value="1"/>
</dbReference>
<dbReference type="RefSeq" id="WP_022041142.1">
    <property type="nucleotide sequence ID" value="NZ_JACSPP010000012.1"/>
</dbReference>
<evidence type="ECO:0000256" key="9">
    <source>
        <dbReference type="ARBA" id="ARBA00022842"/>
    </source>
</evidence>
<keyword evidence="6" id="KW-0547">Nucleotide-binding</keyword>
<keyword evidence="2 11" id="KW-0808">Transferase</keyword>
<evidence type="ECO:0000313" key="14">
    <source>
        <dbReference type="Proteomes" id="UP000620874"/>
    </source>
</evidence>
<name>A0ABR8Y7H3_9BACT</name>
<dbReference type="Pfam" id="PF12627">
    <property type="entry name" value="PolyA_pol_RNAbd"/>
    <property type="match status" value="1"/>
</dbReference>
<comment type="caution">
    <text evidence="13">The sequence shown here is derived from an EMBL/GenBank/DDBJ whole genome shotgun (WGS) entry which is preliminary data.</text>
</comment>
<evidence type="ECO:0000256" key="8">
    <source>
        <dbReference type="ARBA" id="ARBA00022840"/>
    </source>
</evidence>
<keyword evidence="10 11" id="KW-0694">RNA-binding</keyword>
<proteinExistence type="inferred from homology"/>
<evidence type="ECO:0000256" key="6">
    <source>
        <dbReference type="ARBA" id="ARBA00022741"/>
    </source>
</evidence>
<organism evidence="13 14">
    <name type="scientific">Phocaeicola intestinalis</name>
    <dbReference type="NCBI Taxonomy" id="2762212"/>
    <lineage>
        <taxon>Bacteria</taxon>
        <taxon>Pseudomonadati</taxon>
        <taxon>Bacteroidota</taxon>
        <taxon>Bacteroidia</taxon>
        <taxon>Bacteroidales</taxon>
        <taxon>Bacteroidaceae</taxon>
        <taxon>Phocaeicola</taxon>
    </lineage>
</organism>
<evidence type="ECO:0000256" key="3">
    <source>
        <dbReference type="ARBA" id="ARBA00022694"/>
    </source>
</evidence>
<dbReference type="Gene3D" id="1.10.3090.10">
    <property type="entry name" value="cca-adding enzyme, domain 2"/>
    <property type="match status" value="1"/>
</dbReference>
<feature type="domain" description="HD/PDEase" evidence="12">
    <location>
        <begin position="253"/>
        <end position="360"/>
    </location>
</feature>
<dbReference type="InterPro" id="IPR050124">
    <property type="entry name" value="tRNA_CCA-adding_enzyme"/>
</dbReference>
<keyword evidence="4" id="KW-0548">Nucleotidyltransferase</keyword>
<keyword evidence="7" id="KW-0692">RNA repair</keyword>
<dbReference type="Pfam" id="PF01966">
    <property type="entry name" value="HD"/>
    <property type="match status" value="1"/>
</dbReference>
<dbReference type="Gene3D" id="3.30.460.10">
    <property type="entry name" value="Beta Polymerase, domain 2"/>
    <property type="match status" value="1"/>
</dbReference>
<dbReference type="InterPro" id="IPR043519">
    <property type="entry name" value="NT_sf"/>
</dbReference>
<keyword evidence="5" id="KW-0479">Metal-binding</keyword>
<reference evidence="13 14" key="1">
    <citation type="submission" date="2020-08" db="EMBL/GenBank/DDBJ databases">
        <title>A Genomic Blueprint of the Chicken Gut Microbiome.</title>
        <authorList>
            <person name="Gilroy R."/>
            <person name="Ravi A."/>
            <person name="Getino M."/>
            <person name="Pursley I."/>
            <person name="Horton D.L."/>
            <person name="Alikhan N.-F."/>
            <person name="Baker D."/>
            <person name="Gharbi K."/>
            <person name="Hall N."/>
            <person name="Watson M."/>
            <person name="Adriaenssens E.M."/>
            <person name="Foster-Nyarko E."/>
            <person name="Jarju S."/>
            <person name="Secka A."/>
            <person name="Antonio M."/>
            <person name="Oren A."/>
            <person name="Chaudhuri R."/>
            <person name="La Ragione R.M."/>
            <person name="Hildebrand F."/>
            <person name="Pallen M.J."/>
        </authorList>
    </citation>
    <scope>NUCLEOTIDE SEQUENCE [LARGE SCALE GENOMIC DNA]</scope>
    <source>
        <strain evidence="13 14">Sa1CVN1</strain>
    </source>
</reference>
<keyword evidence="9" id="KW-0460">Magnesium</keyword>
<dbReference type="InterPro" id="IPR006675">
    <property type="entry name" value="HDIG_dom"/>
</dbReference>
<dbReference type="Pfam" id="PF01743">
    <property type="entry name" value="PolyA_pol"/>
    <property type="match status" value="1"/>
</dbReference>
<dbReference type="InterPro" id="IPR003607">
    <property type="entry name" value="HD/PDEase_dom"/>
</dbReference>
<evidence type="ECO:0000256" key="2">
    <source>
        <dbReference type="ARBA" id="ARBA00022679"/>
    </source>
</evidence>
<dbReference type="InterPro" id="IPR032828">
    <property type="entry name" value="PolyA_RNA-bd"/>
</dbReference>
<evidence type="ECO:0000256" key="5">
    <source>
        <dbReference type="ARBA" id="ARBA00022723"/>
    </source>
</evidence>
<evidence type="ECO:0000256" key="7">
    <source>
        <dbReference type="ARBA" id="ARBA00022800"/>
    </source>
</evidence>
<dbReference type="SMART" id="SM00471">
    <property type="entry name" value="HDc"/>
    <property type="match status" value="1"/>
</dbReference>
<protein>
    <submittedName>
        <fullName evidence="13">HD domain-containing protein</fullName>
    </submittedName>
</protein>
<dbReference type="Proteomes" id="UP000620874">
    <property type="component" value="Unassembled WGS sequence"/>
</dbReference>
<dbReference type="InterPro" id="IPR002646">
    <property type="entry name" value="PolA_pol_head_dom"/>
</dbReference>
<dbReference type="NCBIfam" id="TIGR00277">
    <property type="entry name" value="HDIG"/>
    <property type="match status" value="1"/>
</dbReference>
<evidence type="ECO:0000256" key="10">
    <source>
        <dbReference type="ARBA" id="ARBA00022884"/>
    </source>
</evidence>
<accession>A0ABR8Y7H3</accession>
<evidence type="ECO:0000256" key="11">
    <source>
        <dbReference type="RuleBase" id="RU003953"/>
    </source>
</evidence>
<evidence type="ECO:0000256" key="4">
    <source>
        <dbReference type="ARBA" id="ARBA00022695"/>
    </source>
</evidence>
<keyword evidence="8" id="KW-0067">ATP-binding</keyword>
<dbReference type="CDD" id="cd05398">
    <property type="entry name" value="NT_ClassII-CCAase"/>
    <property type="match status" value="1"/>
</dbReference>
<comment type="cofactor">
    <cofactor evidence="1">
        <name>Mg(2+)</name>
        <dbReference type="ChEBI" id="CHEBI:18420"/>
    </cofactor>
</comment>
<dbReference type="PANTHER" id="PTHR47545">
    <property type="entry name" value="MULTIFUNCTIONAL CCA PROTEIN"/>
    <property type="match status" value="1"/>
</dbReference>
<evidence type="ECO:0000256" key="1">
    <source>
        <dbReference type="ARBA" id="ARBA00001946"/>
    </source>
</evidence>
<dbReference type="EMBL" id="JACSPP010000012">
    <property type="protein sequence ID" value="MBD8039984.1"/>
    <property type="molecule type" value="Genomic_DNA"/>
</dbReference>
<evidence type="ECO:0000313" key="13">
    <source>
        <dbReference type="EMBL" id="MBD8039984.1"/>
    </source>
</evidence>
<comment type="similarity">
    <text evidence="11">Belongs to the tRNA nucleotidyltransferase/poly(A) polymerase family.</text>
</comment>
<sequence>MNLKEHFTNKIFNLISETADELGLECYVVGGYVRDIFLNRTSKDIDVVVVGSGIEAAEALGKKLGRKAHVSVFRNFGTAQVKYFDTEVEFVGARKESYSHDSRKPVVENGTLEDDQNRRDFTINAMAVCLNQARYGELVDPFDGLKDLKERIIRTPLDPDITFSDDPLRMMRCIRFATQLNFYIDEETFNALERNRERIKIISYERIKDELNKILLSPIPSKGFVDLDRCGLLELIFPELTALQGVEVRNGRGHKDNFYHTLEVVDNISKVSDNLWLRWATLLHDIGKPRTKRWDPRLGWTFHNHNYIGEKMVPEIFRRLKLPMNEKMKYVQKLVGLHMRPIVIADDVVTDSAVRRLLFEAGNDIDDLMALCEADITSKNEARKQRFLDNFKLVRQKLKDLEEKDRIRNFQPPVDGEEIMQIFALHPCREIGDLKSAIKDAILDGLIPNEHDAAFRFMLKKAEEMGLKPVNLPNNNLI</sequence>
<dbReference type="SUPFAM" id="SSF81891">
    <property type="entry name" value="Poly A polymerase C-terminal region-like"/>
    <property type="match status" value="1"/>
</dbReference>
<gene>
    <name evidence="13" type="ORF">H9625_05900</name>
</gene>
<evidence type="ECO:0000259" key="12">
    <source>
        <dbReference type="SMART" id="SM00471"/>
    </source>
</evidence>
<keyword evidence="14" id="KW-1185">Reference proteome</keyword>
<dbReference type="SUPFAM" id="SSF81301">
    <property type="entry name" value="Nucleotidyltransferase"/>
    <property type="match status" value="1"/>
</dbReference>
<keyword evidence="3" id="KW-0819">tRNA processing</keyword>